<dbReference type="GO" id="GO:0016787">
    <property type="term" value="F:hydrolase activity"/>
    <property type="evidence" value="ECO:0007669"/>
    <property type="project" value="UniProtKB-KW"/>
</dbReference>
<reference evidence="1 2" key="1">
    <citation type="submission" date="2024-09" db="EMBL/GenBank/DDBJ databases">
        <authorList>
            <person name="Sun Q."/>
            <person name="Mori K."/>
        </authorList>
    </citation>
    <scope>NUCLEOTIDE SEQUENCE [LARGE SCALE GENOMIC DNA]</scope>
    <source>
        <strain evidence="1 2">TBRC 4575</strain>
    </source>
</reference>
<dbReference type="Proteomes" id="UP001589855">
    <property type="component" value="Unassembled WGS sequence"/>
</dbReference>
<protein>
    <submittedName>
        <fullName evidence="1">Alpha/beta hydrolase</fullName>
    </submittedName>
</protein>
<evidence type="ECO:0000313" key="2">
    <source>
        <dbReference type="Proteomes" id="UP001589855"/>
    </source>
</evidence>
<dbReference type="InterPro" id="IPR010315">
    <property type="entry name" value="DUF915_hydro-like"/>
</dbReference>
<sequence length="297" mass="34118">MRKSINWPRRRRSLIVLLLGLCFIGLLIWPAFHWTRANVKGMTGRHDSRLSPIIMIPGSSASQNRFDGLVDQLNKADKRKHSLIKLTVKKNDQITMSGSLRPRDNEPVIVVGFENNKDGYDNIKKQARWFSLAFKRLTKTYQFNNFKAIGHSNGGLIYTYYLEHYFDRDDITVKRMMTIGSPFNFSEANLDHKTQMLADFIKYRDSLPASMTVYSVAGTENYDSDGLVPARSVEAGKYVFQGRVKHYTEITVTGDNAQHSDLPQNRQIVKLIQQYMLDKRMQPNRKRGLVGANPENP</sequence>
<evidence type="ECO:0000313" key="1">
    <source>
        <dbReference type="EMBL" id="MFC0423744.1"/>
    </source>
</evidence>
<comment type="caution">
    <text evidence="1">The sequence shown here is derived from an EMBL/GenBank/DDBJ whole genome shotgun (WGS) entry which is preliminary data.</text>
</comment>
<organism evidence="1 2">
    <name type="scientific">Lactiplantibacillus plajomi</name>
    <dbReference type="NCBI Taxonomy" id="1457217"/>
    <lineage>
        <taxon>Bacteria</taxon>
        <taxon>Bacillati</taxon>
        <taxon>Bacillota</taxon>
        <taxon>Bacilli</taxon>
        <taxon>Lactobacillales</taxon>
        <taxon>Lactobacillaceae</taxon>
        <taxon>Lactiplantibacillus</taxon>
    </lineage>
</organism>
<dbReference type="InterPro" id="IPR029058">
    <property type="entry name" value="AB_hydrolase_fold"/>
</dbReference>
<keyword evidence="2" id="KW-1185">Reference proteome</keyword>
<dbReference type="RefSeq" id="WP_137645687.1">
    <property type="nucleotide sequence ID" value="NZ_BAABRM010000023.1"/>
</dbReference>
<keyword evidence="1" id="KW-0378">Hydrolase</keyword>
<accession>A0ABV6K2Q3</accession>
<proteinExistence type="predicted"/>
<dbReference type="EMBL" id="JBHLUK010000059">
    <property type="protein sequence ID" value="MFC0423744.1"/>
    <property type="molecule type" value="Genomic_DNA"/>
</dbReference>
<gene>
    <name evidence="1" type="ORF">ACFFGS_06365</name>
</gene>
<dbReference type="Gene3D" id="3.40.50.1820">
    <property type="entry name" value="alpha/beta hydrolase"/>
    <property type="match status" value="1"/>
</dbReference>
<dbReference type="SUPFAM" id="SSF53474">
    <property type="entry name" value="alpha/beta-Hydrolases"/>
    <property type="match status" value="1"/>
</dbReference>
<name>A0ABV6K2Q3_9LACO</name>
<dbReference type="Pfam" id="PF06028">
    <property type="entry name" value="DUF915"/>
    <property type="match status" value="1"/>
</dbReference>